<feature type="compositionally biased region" description="Basic residues" evidence="2">
    <location>
        <begin position="30"/>
        <end position="45"/>
    </location>
</feature>
<dbReference type="GeneID" id="121135853"/>
<feature type="compositionally biased region" description="Basic and acidic residues" evidence="2">
    <location>
        <begin position="9"/>
        <end position="28"/>
    </location>
</feature>
<name>A0ABM2WSF3_MESAU</name>
<evidence type="ECO:0000313" key="5">
    <source>
        <dbReference type="Proteomes" id="UP000886700"/>
    </source>
</evidence>
<organism evidence="5 6">
    <name type="scientific">Mesocricetus auratus</name>
    <name type="common">Golden hamster</name>
    <dbReference type="NCBI Taxonomy" id="10036"/>
    <lineage>
        <taxon>Eukaryota</taxon>
        <taxon>Metazoa</taxon>
        <taxon>Chordata</taxon>
        <taxon>Craniata</taxon>
        <taxon>Vertebrata</taxon>
        <taxon>Euteleostomi</taxon>
        <taxon>Mammalia</taxon>
        <taxon>Eutheria</taxon>
        <taxon>Euarchontoglires</taxon>
        <taxon>Glires</taxon>
        <taxon>Rodentia</taxon>
        <taxon>Myomorpha</taxon>
        <taxon>Muroidea</taxon>
        <taxon>Cricetidae</taxon>
        <taxon>Cricetinae</taxon>
        <taxon>Mesocricetus</taxon>
    </lineage>
</organism>
<dbReference type="PANTHER" id="PTHR21558:SF13">
    <property type="entry name" value="MCG129800-RELATED"/>
    <property type="match status" value="1"/>
</dbReference>
<proteinExistence type="predicted"/>
<evidence type="ECO:0000256" key="1">
    <source>
        <dbReference type="SAM" id="Coils"/>
    </source>
</evidence>
<sequence>MLSRLRSPFVRERGEHPETRERQKEAAVRSHNKAGRRKWSWLRHKAPTEPSSQPALLTKKQVKKEIERMTTELQLMTNQRNELRDRLLFISEGTVDNRPYHKPNPFYEKLKLEHKQVLWELKVFEKEKTEVSEKFSELNKETVFYRGLHSRLLMEESQLHKKVDMLRQEKRKLHDDWVLLKHHLEDLNVKDQDEESSDLKIQQQELKRLEERLEVLLEQKEMFFQHKDLAEKMQHHFDVSWMRSTELQSQLEQDTAQDESHLQKDLLQQEPPAEPNHPQVLNSSDAREESYTHPEKPVKIDVFLAKPTPGCISVPFKMWQENAVYLSFPLLFGLHFCFWLFCYSFAILVFFCSYCFS</sequence>
<feature type="coiled-coil region" evidence="1">
    <location>
        <begin position="59"/>
        <end position="141"/>
    </location>
</feature>
<evidence type="ECO:0000256" key="3">
    <source>
        <dbReference type="SAM" id="Phobius"/>
    </source>
</evidence>
<dbReference type="RefSeq" id="XP_040591135.1">
    <property type="nucleotide sequence ID" value="XM_040735201.1"/>
</dbReference>
<keyword evidence="3" id="KW-1133">Transmembrane helix</keyword>
<evidence type="ECO:0000259" key="4">
    <source>
        <dbReference type="Pfam" id="PF04822"/>
    </source>
</evidence>
<feature type="region of interest" description="Disordered" evidence="2">
    <location>
        <begin position="1"/>
        <end position="55"/>
    </location>
</feature>
<accession>A0ABM2WSF3</accession>
<protein>
    <submittedName>
        <fullName evidence="6">Disks large homolog 5-like</fullName>
    </submittedName>
</protein>
<reference evidence="6" key="1">
    <citation type="submission" date="2025-08" db="UniProtKB">
        <authorList>
            <consortium name="RefSeq"/>
        </authorList>
    </citation>
    <scope>IDENTIFICATION</scope>
    <source>
        <tissue evidence="6">Liver</tissue>
    </source>
</reference>
<feature type="region of interest" description="Disordered" evidence="2">
    <location>
        <begin position="269"/>
        <end position="288"/>
    </location>
</feature>
<keyword evidence="3" id="KW-0472">Membrane</keyword>
<feature type="coiled-coil region" evidence="1">
    <location>
        <begin position="192"/>
        <end position="226"/>
    </location>
</feature>
<keyword evidence="1" id="KW-0175">Coiled coil</keyword>
<dbReference type="PANTHER" id="PTHR21558">
    <property type="entry name" value="SPEER/SPETEX"/>
    <property type="match status" value="1"/>
</dbReference>
<keyword evidence="3" id="KW-0812">Transmembrane</keyword>
<dbReference type="InterPro" id="IPR006907">
    <property type="entry name" value="DLG5_N"/>
</dbReference>
<feature type="domain" description="Disks large homolog 5 N-terminal" evidence="4">
    <location>
        <begin position="49"/>
        <end position="131"/>
    </location>
</feature>
<feature type="transmembrane region" description="Helical" evidence="3">
    <location>
        <begin position="330"/>
        <end position="356"/>
    </location>
</feature>
<dbReference type="Pfam" id="PF04822">
    <property type="entry name" value="Takusan"/>
    <property type="match status" value="1"/>
</dbReference>
<evidence type="ECO:0000313" key="6">
    <source>
        <dbReference type="RefSeq" id="XP_040591135.1"/>
    </source>
</evidence>
<dbReference type="Proteomes" id="UP000886700">
    <property type="component" value="Unplaced"/>
</dbReference>
<keyword evidence="5" id="KW-1185">Reference proteome</keyword>
<gene>
    <name evidence="6" type="primary">LOC121135853</name>
</gene>
<evidence type="ECO:0000256" key="2">
    <source>
        <dbReference type="SAM" id="MobiDB-lite"/>
    </source>
</evidence>